<keyword evidence="2 7" id="KW-0147">Chitin-binding</keyword>
<comment type="caution">
    <text evidence="7">Lacks conserved residue(s) required for the propagation of feature annotation.</text>
</comment>
<evidence type="ECO:0000313" key="13">
    <source>
        <dbReference type="Proteomes" id="UP000789405"/>
    </source>
</evidence>
<evidence type="ECO:0000259" key="10">
    <source>
        <dbReference type="PROSITE" id="PS50941"/>
    </source>
</evidence>
<gene>
    <name evidence="12" type="ORF">DERYTH_LOCUS22284</name>
</gene>
<evidence type="ECO:0000256" key="1">
    <source>
        <dbReference type="ARBA" id="ARBA00001941"/>
    </source>
</evidence>
<dbReference type="GO" id="GO:0046872">
    <property type="term" value="F:metal ion binding"/>
    <property type="evidence" value="ECO:0007669"/>
    <property type="project" value="UniProtKB-KW"/>
</dbReference>
<feature type="compositionally biased region" description="Polar residues" evidence="8">
    <location>
        <begin position="65"/>
        <end position="80"/>
    </location>
</feature>
<feature type="signal peptide" evidence="9">
    <location>
        <begin position="1"/>
        <end position="21"/>
    </location>
</feature>
<name>A0A9N9JV43_9GLOM</name>
<keyword evidence="13" id="KW-1185">Reference proteome</keyword>
<reference evidence="12" key="1">
    <citation type="submission" date="2021-06" db="EMBL/GenBank/DDBJ databases">
        <authorList>
            <person name="Kallberg Y."/>
            <person name="Tangrot J."/>
            <person name="Rosling A."/>
        </authorList>
    </citation>
    <scope>NUCLEOTIDE SEQUENCE</scope>
    <source>
        <strain evidence="12">MA453B</strain>
    </source>
</reference>
<feature type="chain" id="PRO_5040238607" evidence="9">
    <location>
        <begin position="22"/>
        <end position="373"/>
    </location>
</feature>
<evidence type="ECO:0000256" key="9">
    <source>
        <dbReference type="SAM" id="SignalP"/>
    </source>
</evidence>
<dbReference type="Gene3D" id="3.20.20.370">
    <property type="entry name" value="Glycoside hydrolase/deacetylase"/>
    <property type="match status" value="1"/>
</dbReference>
<dbReference type="PANTHER" id="PTHR46471">
    <property type="entry name" value="CHITIN DEACETYLASE"/>
    <property type="match status" value="1"/>
</dbReference>
<evidence type="ECO:0000256" key="3">
    <source>
        <dbReference type="ARBA" id="ARBA00022723"/>
    </source>
</evidence>
<dbReference type="GO" id="GO:0016810">
    <property type="term" value="F:hydrolase activity, acting on carbon-nitrogen (but not peptide) bonds"/>
    <property type="evidence" value="ECO:0007669"/>
    <property type="project" value="InterPro"/>
</dbReference>
<dbReference type="EMBL" id="CAJVPY010030484">
    <property type="protein sequence ID" value="CAG8795462.1"/>
    <property type="molecule type" value="Genomic_DNA"/>
</dbReference>
<organism evidence="12 13">
    <name type="scientific">Dentiscutata erythropus</name>
    <dbReference type="NCBI Taxonomy" id="1348616"/>
    <lineage>
        <taxon>Eukaryota</taxon>
        <taxon>Fungi</taxon>
        <taxon>Fungi incertae sedis</taxon>
        <taxon>Mucoromycota</taxon>
        <taxon>Glomeromycotina</taxon>
        <taxon>Glomeromycetes</taxon>
        <taxon>Diversisporales</taxon>
        <taxon>Gigasporaceae</taxon>
        <taxon>Dentiscutata</taxon>
    </lineage>
</organism>
<evidence type="ECO:0000256" key="6">
    <source>
        <dbReference type="ARBA" id="ARBA00023277"/>
    </source>
</evidence>
<protein>
    <submittedName>
        <fullName evidence="12">22839_t:CDS:1</fullName>
    </submittedName>
</protein>
<dbReference type="InterPro" id="IPR001002">
    <property type="entry name" value="Chitin-bd_1"/>
</dbReference>
<dbReference type="SUPFAM" id="SSF88713">
    <property type="entry name" value="Glycoside hydrolase/deacetylase"/>
    <property type="match status" value="1"/>
</dbReference>
<dbReference type="InterPro" id="IPR002509">
    <property type="entry name" value="NODB_dom"/>
</dbReference>
<dbReference type="AlphaFoldDB" id="A0A9N9JV43"/>
<dbReference type="PROSITE" id="PS50941">
    <property type="entry name" value="CHIT_BIND_I_2"/>
    <property type="match status" value="1"/>
</dbReference>
<evidence type="ECO:0000256" key="7">
    <source>
        <dbReference type="PROSITE-ProRule" id="PRU00261"/>
    </source>
</evidence>
<feature type="domain" description="Chitin-binding type-1" evidence="10">
    <location>
        <begin position="89"/>
        <end position="131"/>
    </location>
</feature>
<dbReference type="Gene3D" id="3.30.60.10">
    <property type="entry name" value="Endochitinase-like"/>
    <property type="match status" value="1"/>
</dbReference>
<dbReference type="SUPFAM" id="SSF57016">
    <property type="entry name" value="Plant lectins/antimicrobial peptides"/>
    <property type="match status" value="1"/>
</dbReference>
<dbReference type="InterPro" id="IPR011330">
    <property type="entry name" value="Glyco_hydro/deAcase_b/a-brl"/>
</dbReference>
<keyword evidence="5" id="KW-0378">Hydrolase</keyword>
<evidence type="ECO:0000256" key="5">
    <source>
        <dbReference type="ARBA" id="ARBA00022801"/>
    </source>
</evidence>
<evidence type="ECO:0000256" key="8">
    <source>
        <dbReference type="SAM" id="MobiDB-lite"/>
    </source>
</evidence>
<dbReference type="OrthoDB" id="407355at2759"/>
<dbReference type="Proteomes" id="UP000789405">
    <property type="component" value="Unassembled WGS sequence"/>
</dbReference>
<dbReference type="PROSITE" id="PS51677">
    <property type="entry name" value="NODB"/>
    <property type="match status" value="1"/>
</dbReference>
<proteinExistence type="predicted"/>
<keyword evidence="4 9" id="KW-0732">Signal</keyword>
<accession>A0A9N9JV43</accession>
<evidence type="ECO:0000256" key="2">
    <source>
        <dbReference type="ARBA" id="ARBA00022669"/>
    </source>
</evidence>
<comment type="caution">
    <text evidence="12">The sequence shown here is derived from an EMBL/GenBank/DDBJ whole genome shotgun (WGS) entry which is preliminary data.</text>
</comment>
<dbReference type="Pfam" id="PF01522">
    <property type="entry name" value="Polysacc_deac_1"/>
    <property type="match status" value="1"/>
</dbReference>
<evidence type="ECO:0000256" key="4">
    <source>
        <dbReference type="ARBA" id="ARBA00022729"/>
    </source>
</evidence>
<evidence type="ECO:0000313" key="12">
    <source>
        <dbReference type="EMBL" id="CAG8795462.1"/>
    </source>
</evidence>
<keyword evidence="3" id="KW-0479">Metal-binding</keyword>
<sequence length="373" mass="41843">MGKITFLIILLCTINILCAFAQYDNTPPPQPSTTPYENPYPLMNNTPQTDNTPPPTGNTPPPYNDSASPQMNNNSPEMSYTSRFPVTTDGTCGNNTSSCKPFDCCSFKGFCGGTTAHCGTGCQSDYGVCGIPDDGLALIETCQTEKTIAFTYDDGPHEFTLQLLDTLKEHNILATFFINGHNQPQECIYDYADILKRMHKDGHQIAHHTWSHPHLGNETDENIDFQIKTLNIAFEKILGFIPKYFRNPFGEATIRPRLRKNLLDAGFKAIALWDVDTRDWATDNVTSIIANFPGQINDTKPHIVLNHDRINTTVTKFVPDAIKIAKKLGYKFDTVAGCNGKRNKHDWYTYKGKPQKRDSTWHCNTNDIEDGHL</sequence>
<dbReference type="InterPro" id="IPR036861">
    <property type="entry name" value="Endochitinase-like_sf"/>
</dbReference>
<dbReference type="PANTHER" id="PTHR46471:SF2">
    <property type="entry name" value="CHITIN DEACETYLASE-RELATED"/>
    <property type="match status" value="1"/>
</dbReference>
<comment type="cofactor">
    <cofactor evidence="1">
        <name>Co(2+)</name>
        <dbReference type="ChEBI" id="CHEBI:48828"/>
    </cofactor>
</comment>
<dbReference type="GO" id="GO:0005975">
    <property type="term" value="P:carbohydrate metabolic process"/>
    <property type="evidence" value="ECO:0007669"/>
    <property type="project" value="InterPro"/>
</dbReference>
<feature type="domain" description="NodB homology" evidence="11">
    <location>
        <begin position="146"/>
        <end position="333"/>
    </location>
</feature>
<dbReference type="GO" id="GO:0008061">
    <property type="term" value="F:chitin binding"/>
    <property type="evidence" value="ECO:0007669"/>
    <property type="project" value="UniProtKB-UniRule"/>
</dbReference>
<feature type="region of interest" description="Disordered" evidence="8">
    <location>
        <begin position="28"/>
        <end position="80"/>
    </location>
</feature>
<dbReference type="CDD" id="cd11618">
    <property type="entry name" value="ChtBD1_1"/>
    <property type="match status" value="1"/>
</dbReference>
<keyword evidence="6" id="KW-0119">Carbohydrate metabolism</keyword>
<keyword evidence="7" id="KW-1015">Disulfide bond</keyword>
<feature type="compositionally biased region" description="Pro residues" evidence="8">
    <location>
        <begin position="52"/>
        <end position="63"/>
    </location>
</feature>
<feature type="disulfide bond" evidence="7">
    <location>
        <begin position="99"/>
        <end position="111"/>
    </location>
</feature>
<evidence type="ECO:0000259" key="11">
    <source>
        <dbReference type="PROSITE" id="PS51677"/>
    </source>
</evidence>
<feature type="disulfide bond" evidence="7">
    <location>
        <begin position="104"/>
        <end position="118"/>
    </location>
</feature>